<dbReference type="PROSITE" id="PS51419">
    <property type="entry name" value="RAB"/>
    <property type="match status" value="1"/>
</dbReference>
<evidence type="ECO:0000313" key="2">
    <source>
        <dbReference type="EMBL" id="RWS29286.1"/>
    </source>
</evidence>
<dbReference type="AlphaFoldDB" id="A0A443SP37"/>
<accession>A0A443SP37</accession>
<dbReference type="PRINTS" id="PR00449">
    <property type="entry name" value="RASTRNSFRMNG"/>
</dbReference>
<dbReference type="GO" id="GO:0005525">
    <property type="term" value="F:GTP binding"/>
    <property type="evidence" value="ECO:0007669"/>
    <property type="project" value="InterPro"/>
</dbReference>
<dbReference type="SUPFAM" id="SSF52540">
    <property type="entry name" value="P-loop containing nucleoside triphosphate hydrolases"/>
    <property type="match status" value="1"/>
</dbReference>
<feature type="region of interest" description="Disordered" evidence="1">
    <location>
        <begin position="397"/>
        <end position="427"/>
    </location>
</feature>
<dbReference type="Gene3D" id="3.40.50.300">
    <property type="entry name" value="P-loop containing nucleotide triphosphate hydrolases"/>
    <property type="match status" value="1"/>
</dbReference>
<dbReference type="InterPro" id="IPR027417">
    <property type="entry name" value="P-loop_NTPase"/>
</dbReference>
<sequence>MFSAFKRFVGNQNEPKNVTEEGGNQKTCRKPSGVQPMDVYLQRKFAKGVQYNMKIIIKGDRNVGKSCLFLRLQGDRFKEEYVPTDEIQVASIQWNYKATDDIVKVEVWDIVDKGKKRKPVEGLKLDNKCAKKNLPPEEEYDHALDAEFIDVYKGTNGVIMMLDMTKAWTFDYVQRELPKVPSNIPVLVLANHRDMGHHRAVSEDQIKTFIESLSRSEGAGQIRYAESSMRNGFGLKFLHKFFNLPFLHLQRETLLKQLETNCQEIHSTCIELDLLQESDDQNYDRFLNIITDKRRQIADNLSQIPSNDNHNMNGPPRSLSVPANLAPKSNNSDILKQTPSIIIGANNPLPVKLKPTVNISERNSQIVHQFKEEDILDEDQLRLKSFLEEPVEAIEMGSELKQSSVSDSEDEKDQNPMVSGYQADLDPEDVCEGVPTTFEVIKPLPSDESSISVQNVEVSVNNLSLNDINELESMYNGTRSTPSVDTSDIASEASSTRKSEKSKKISAKEKQRVNKTEKKKTKKKRTKKAVEDVEEDEDQRRFEEFLGNDSTLREVNNSEYELL</sequence>
<reference evidence="2 3" key="1">
    <citation type="journal article" date="2018" name="Gigascience">
        <title>Genomes of trombidid mites reveal novel predicted allergens and laterally-transferred genes associated with secondary metabolism.</title>
        <authorList>
            <person name="Dong X."/>
            <person name="Chaisiri K."/>
            <person name="Xia D."/>
            <person name="Armstrong S.D."/>
            <person name="Fang Y."/>
            <person name="Donnelly M.J."/>
            <person name="Kadowaki T."/>
            <person name="McGarry J.W."/>
            <person name="Darby A.C."/>
            <person name="Makepeace B.L."/>
        </authorList>
    </citation>
    <scope>NUCLEOTIDE SEQUENCE [LARGE SCALE GENOMIC DNA]</scope>
    <source>
        <strain evidence="2">UoL-UT</strain>
    </source>
</reference>
<feature type="region of interest" description="Disordered" evidence="1">
    <location>
        <begin position="476"/>
        <end position="540"/>
    </location>
</feature>
<evidence type="ECO:0000256" key="1">
    <source>
        <dbReference type="SAM" id="MobiDB-lite"/>
    </source>
</evidence>
<dbReference type="GO" id="GO:0005634">
    <property type="term" value="C:nucleus"/>
    <property type="evidence" value="ECO:0007669"/>
    <property type="project" value="TreeGrafter"/>
</dbReference>
<dbReference type="PANTHER" id="PTHR14932">
    <property type="entry name" value="RAS GTPASE-RELATED"/>
    <property type="match status" value="1"/>
</dbReference>
<dbReference type="PANTHER" id="PTHR14932:SF1">
    <property type="entry name" value="RAB-LIKE PROTEIN 6"/>
    <property type="match status" value="1"/>
</dbReference>
<dbReference type="EMBL" id="NCKV01000982">
    <property type="protein sequence ID" value="RWS29286.1"/>
    <property type="molecule type" value="Genomic_DNA"/>
</dbReference>
<keyword evidence="3" id="KW-1185">Reference proteome</keyword>
<feature type="compositionally biased region" description="Polar residues" evidence="1">
    <location>
        <begin position="10"/>
        <end position="26"/>
    </location>
</feature>
<feature type="compositionally biased region" description="Basic residues" evidence="1">
    <location>
        <begin position="517"/>
        <end position="527"/>
    </location>
</feature>
<name>A0A443SP37_9ACAR</name>
<feature type="region of interest" description="Disordered" evidence="1">
    <location>
        <begin position="9"/>
        <end position="31"/>
    </location>
</feature>
<evidence type="ECO:0000313" key="3">
    <source>
        <dbReference type="Proteomes" id="UP000288716"/>
    </source>
</evidence>
<feature type="compositionally biased region" description="Basic and acidic residues" evidence="1">
    <location>
        <begin position="495"/>
        <end position="516"/>
    </location>
</feature>
<dbReference type="STRING" id="299467.A0A443SP37"/>
<dbReference type="SMART" id="SM00175">
    <property type="entry name" value="RAB"/>
    <property type="match status" value="1"/>
</dbReference>
<gene>
    <name evidence="2" type="ORF">B4U80_09134</name>
</gene>
<dbReference type="Pfam" id="PF08477">
    <property type="entry name" value="Roc"/>
    <property type="match status" value="1"/>
</dbReference>
<protein>
    <submittedName>
        <fullName evidence="2">Rab-like protein 6 isoform X1</fullName>
    </submittedName>
</protein>
<dbReference type="GO" id="GO:0005829">
    <property type="term" value="C:cytosol"/>
    <property type="evidence" value="ECO:0007669"/>
    <property type="project" value="TreeGrafter"/>
</dbReference>
<dbReference type="Proteomes" id="UP000288716">
    <property type="component" value="Unassembled WGS sequence"/>
</dbReference>
<proteinExistence type="predicted"/>
<comment type="caution">
    <text evidence="2">The sequence shown here is derived from an EMBL/GenBank/DDBJ whole genome shotgun (WGS) entry which is preliminary data.</text>
</comment>
<organism evidence="2 3">
    <name type="scientific">Leptotrombidium deliense</name>
    <dbReference type="NCBI Taxonomy" id="299467"/>
    <lineage>
        <taxon>Eukaryota</taxon>
        <taxon>Metazoa</taxon>
        <taxon>Ecdysozoa</taxon>
        <taxon>Arthropoda</taxon>
        <taxon>Chelicerata</taxon>
        <taxon>Arachnida</taxon>
        <taxon>Acari</taxon>
        <taxon>Acariformes</taxon>
        <taxon>Trombidiformes</taxon>
        <taxon>Prostigmata</taxon>
        <taxon>Anystina</taxon>
        <taxon>Parasitengona</taxon>
        <taxon>Trombiculoidea</taxon>
        <taxon>Trombiculidae</taxon>
        <taxon>Leptotrombidium</taxon>
    </lineage>
</organism>
<dbReference type="OrthoDB" id="207081at2759"/>
<feature type="compositionally biased region" description="Polar residues" evidence="1">
    <location>
        <begin position="476"/>
        <end position="494"/>
    </location>
</feature>
<dbReference type="VEuPathDB" id="VectorBase:LDEU002753"/>
<dbReference type="InterPro" id="IPR040385">
    <property type="entry name" value="RABL6"/>
</dbReference>